<dbReference type="Proteomes" id="UP001642502">
    <property type="component" value="Unassembled WGS sequence"/>
</dbReference>
<evidence type="ECO:0000256" key="9">
    <source>
        <dbReference type="SAM" id="Phobius"/>
    </source>
</evidence>
<evidence type="ECO:0000256" key="7">
    <source>
        <dbReference type="ARBA" id="ARBA00023136"/>
    </source>
</evidence>
<evidence type="ECO:0000256" key="3">
    <source>
        <dbReference type="ARBA" id="ARBA00022448"/>
    </source>
</evidence>
<dbReference type="InterPro" id="IPR004688">
    <property type="entry name" value="Ni/Co_transpt"/>
</dbReference>
<evidence type="ECO:0000256" key="4">
    <source>
        <dbReference type="ARBA" id="ARBA00022596"/>
    </source>
</evidence>
<evidence type="ECO:0000313" key="10">
    <source>
        <dbReference type="EMBL" id="CAK7268661.1"/>
    </source>
</evidence>
<sequence length="503" mass="53515">MAFAPLTAAQQWLVPRLPRRLRSIPLPALLLISLLVLVNLVAWAVVGVVLRFYPKLTGTAVLAYTLGLRHALDADHISAIDLMTRRLIAAGQRPVSVGTFFSLGHSTVVIVTCIVVAATSGALRERFNGFERVGNIIGTSVSAAVLLILCAGNAWVLWRLVSGLRAELRKRQDSALDDDLEEGAAGQVGLEPYRDEEDGNADGVDADALAEADIEAGETAHTRHSHGSNDHTDAPGPITVASATARENAMTDSSARLRLEGGGFLVRIFRKLFVLIDRPWKMYPLGVMFGLGFDTSSEVALIGIASIQGAQGTSLWLILIFPALFTAGMCMMDTTDGALMMVLYTSKTFSRDNVAILYYSIVLTGITIVVAAFIGTIQVLTLVSSVASPSGHFWDGVNTIGDNFDIVGGSICGLFLLAGVGSVLVYKPWRRRMDRKLAAREEARLRSEAARDAADATPLVAGAEEPATKSTGFAASAPTNESSSKLPAYITAAEVAGSASREE</sequence>
<gene>
    <name evidence="10" type="ORF">SEPCBS119000_003174</name>
</gene>
<comment type="caution">
    <text evidence="10">The sequence shown here is derived from an EMBL/GenBank/DDBJ whole genome shotgun (WGS) entry which is preliminary data.</text>
</comment>
<dbReference type="Pfam" id="PF03824">
    <property type="entry name" value="NicO"/>
    <property type="match status" value="2"/>
</dbReference>
<evidence type="ECO:0000256" key="2">
    <source>
        <dbReference type="ARBA" id="ARBA00010892"/>
    </source>
</evidence>
<accession>A0ABP0DM65</accession>
<keyword evidence="3" id="KW-0813">Transport</keyword>
<keyword evidence="7 9" id="KW-0472">Membrane</keyword>
<evidence type="ECO:0008006" key="12">
    <source>
        <dbReference type="Google" id="ProtNLM"/>
    </source>
</evidence>
<comment type="subcellular location">
    <subcellularLocation>
        <location evidence="1">Endomembrane system</location>
        <topology evidence="1">Multi-pass membrane protein</topology>
    </subcellularLocation>
</comment>
<comment type="similarity">
    <text evidence="2">Belongs to the NiCoT transporter (TC 2.A.52) family.</text>
</comment>
<protein>
    <recommendedName>
        <fullName evidence="12">Nickel/cobalt efflux system</fullName>
    </recommendedName>
</protein>
<keyword evidence="11" id="KW-1185">Reference proteome</keyword>
<organism evidence="10 11">
    <name type="scientific">Sporothrix epigloea</name>
    <dbReference type="NCBI Taxonomy" id="1892477"/>
    <lineage>
        <taxon>Eukaryota</taxon>
        <taxon>Fungi</taxon>
        <taxon>Dikarya</taxon>
        <taxon>Ascomycota</taxon>
        <taxon>Pezizomycotina</taxon>
        <taxon>Sordariomycetes</taxon>
        <taxon>Sordariomycetidae</taxon>
        <taxon>Ophiostomatales</taxon>
        <taxon>Ophiostomataceae</taxon>
        <taxon>Sporothrix</taxon>
    </lineage>
</organism>
<evidence type="ECO:0000256" key="8">
    <source>
        <dbReference type="SAM" id="MobiDB-lite"/>
    </source>
</evidence>
<feature type="transmembrane region" description="Helical" evidence="9">
    <location>
        <begin position="285"/>
        <end position="309"/>
    </location>
</feature>
<reference evidence="10 11" key="1">
    <citation type="submission" date="2024-01" db="EMBL/GenBank/DDBJ databases">
        <authorList>
            <person name="Allen C."/>
            <person name="Tagirdzhanova G."/>
        </authorList>
    </citation>
    <scope>NUCLEOTIDE SEQUENCE [LARGE SCALE GENOMIC DNA]</scope>
    <source>
        <strain evidence="10 11">CBS 119000</strain>
    </source>
</reference>
<evidence type="ECO:0000256" key="5">
    <source>
        <dbReference type="ARBA" id="ARBA00022692"/>
    </source>
</evidence>
<keyword evidence="4" id="KW-0533">Nickel</keyword>
<evidence type="ECO:0000313" key="11">
    <source>
        <dbReference type="Proteomes" id="UP001642502"/>
    </source>
</evidence>
<keyword evidence="6 9" id="KW-1133">Transmembrane helix</keyword>
<feature type="transmembrane region" description="Helical" evidence="9">
    <location>
        <begin position="406"/>
        <end position="426"/>
    </location>
</feature>
<dbReference type="PANTHER" id="PTHR31611">
    <property type="entry name" value="HIGH-AFFINITY NICKEL TRANSPORT PROTEIN NIC1"/>
    <property type="match status" value="1"/>
</dbReference>
<feature type="transmembrane region" description="Helical" evidence="9">
    <location>
        <begin position="26"/>
        <end position="46"/>
    </location>
</feature>
<feature type="transmembrane region" description="Helical" evidence="9">
    <location>
        <begin position="137"/>
        <end position="161"/>
    </location>
</feature>
<evidence type="ECO:0000256" key="6">
    <source>
        <dbReference type="ARBA" id="ARBA00022989"/>
    </source>
</evidence>
<dbReference type="InterPro" id="IPR011541">
    <property type="entry name" value="Ni/Co_transpt_high_affinity"/>
</dbReference>
<feature type="compositionally biased region" description="Polar residues" evidence="8">
    <location>
        <begin position="468"/>
        <end position="483"/>
    </location>
</feature>
<feature type="transmembrane region" description="Helical" evidence="9">
    <location>
        <begin position="356"/>
        <end position="386"/>
    </location>
</feature>
<dbReference type="EMBL" id="CAWUON010000039">
    <property type="protein sequence ID" value="CAK7268661.1"/>
    <property type="molecule type" value="Genomic_DNA"/>
</dbReference>
<keyword evidence="5 9" id="KW-0812">Transmembrane</keyword>
<proteinExistence type="inferred from homology"/>
<feature type="region of interest" description="Disordered" evidence="8">
    <location>
        <begin position="449"/>
        <end position="483"/>
    </location>
</feature>
<evidence type="ECO:0000256" key="1">
    <source>
        <dbReference type="ARBA" id="ARBA00004127"/>
    </source>
</evidence>
<feature type="transmembrane region" description="Helical" evidence="9">
    <location>
        <begin position="315"/>
        <end position="344"/>
    </location>
</feature>
<feature type="transmembrane region" description="Helical" evidence="9">
    <location>
        <begin position="93"/>
        <end position="117"/>
    </location>
</feature>
<dbReference type="PANTHER" id="PTHR31611:SF0">
    <property type="entry name" value="HIGH-AFFINITY NICKEL TRANSPORT PROTEIN NIC1"/>
    <property type="match status" value="1"/>
</dbReference>
<name>A0ABP0DM65_9PEZI</name>